<evidence type="ECO:0000256" key="5">
    <source>
        <dbReference type="SAM" id="MobiDB-lite"/>
    </source>
</evidence>
<evidence type="ECO:0000256" key="1">
    <source>
        <dbReference type="ARBA" id="ARBA00004370"/>
    </source>
</evidence>
<proteinExistence type="predicted"/>
<dbReference type="Pfam" id="PF07738">
    <property type="entry name" value="Sad1_UNC"/>
    <property type="match status" value="1"/>
</dbReference>
<evidence type="ECO:0000313" key="7">
    <source>
        <dbReference type="EMBL" id="KAB1225518.1"/>
    </source>
</evidence>
<dbReference type="Gene3D" id="2.60.120.260">
    <property type="entry name" value="Galactose-binding domain-like"/>
    <property type="match status" value="1"/>
</dbReference>
<dbReference type="PROSITE" id="PS51469">
    <property type="entry name" value="SUN"/>
    <property type="match status" value="1"/>
</dbReference>
<dbReference type="Proteomes" id="UP000516437">
    <property type="component" value="Chromosome 1"/>
</dbReference>
<comment type="caution">
    <text evidence="7">The sequence shown here is derived from an EMBL/GenBank/DDBJ whole genome shotgun (WGS) entry which is preliminary data.</text>
</comment>
<keyword evidence="8" id="KW-1185">Reference proteome</keyword>
<dbReference type="OrthoDB" id="342281at2759"/>
<feature type="domain" description="SUN" evidence="6">
    <location>
        <begin position="287"/>
        <end position="376"/>
    </location>
</feature>
<protein>
    <submittedName>
        <fullName evidence="7">SUN domain-containing protein 2</fullName>
    </submittedName>
</protein>
<feature type="compositionally biased region" description="Polar residues" evidence="5">
    <location>
        <begin position="88"/>
        <end position="97"/>
    </location>
</feature>
<keyword evidence="3" id="KW-1133">Transmembrane helix</keyword>
<dbReference type="EMBL" id="RXIC02000019">
    <property type="protein sequence ID" value="KAB1225518.1"/>
    <property type="molecule type" value="Genomic_DNA"/>
</dbReference>
<evidence type="ECO:0000259" key="6">
    <source>
        <dbReference type="PROSITE" id="PS51469"/>
    </source>
</evidence>
<gene>
    <name evidence="7" type="ORF">CJ030_MR1G018589</name>
</gene>
<dbReference type="InterPro" id="IPR012919">
    <property type="entry name" value="SUN_dom"/>
</dbReference>
<feature type="compositionally biased region" description="Basic and acidic residues" evidence="5">
    <location>
        <begin position="52"/>
        <end position="76"/>
    </location>
</feature>
<dbReference type="PANTHER" id="PTHR12911">
    <property type="entry name" value="SAD1/UNC-84-LIKE PROTEIN-RELATED"/>
    <property type="match status" value="1"/>
</dbReference>
<evidence type="ECO:0000313" key="8">
    <source>
        <dbReference type="Proteomes" id="UP000516437"/>
    </source>
</evidence>
<dbReference type="GO" id="GO:0005635">
    <property type="term" value="C:nuclear envelope"/>
    <property type="evidence" value="ECO:0007669"/>
    <property type="project" value="UniProtKB-ARBA"/>
</dbReference>
<evidence type="ECO:0000256" key="3">
    <source>
        <dbReference type="ARBA" id="ARBA00022989"/>
    </source>
</evidence>
<organism evidence="7 8">
    <name type="scientific">Morella rubra</name>
    <name type="common">Chinese bayberry</name>
    <dbReference type="NCBI Taxonomy" id="262757"/>
    <lineage>
        <taxon>Eukaryota</taxon>
        <taxon>Viridiplantae</taxon>
        <taxon>Streptophyta</taxon>
        <taxon>Embryophyta</taxon>
        <taxon>Tracheophyta</taxon>
        <taxon>Spermatophyta</taxon>
        <taxon>Magnoliopsida</taxon>
        <taxon>eudicotyledons</taxon>
        <taxon>Gunneridae</taxon>
        <taxon>Pentapetalae</taxon>
        <taxon>rosids</taxon>
        <taxon>fabids</taxon>
        <taxon>Fagales</taxon>
        <taxon>Myricaceae</taxon>
        <taxon>Morella</taxon>
    </lineage>
</organism>
<dbReference type="PANTHER" id="PTHR12911:SF8">
    <property type="entry name" value="KLAROID PROTEIN-RELATED"/>
    <property type="match status" value="1"/>
</dbReference>
<sequence length="376" mass="41138">MSASTVSITANPAARRRPVVAADKKTTSIELLGVNEAAVATQRSPNGFVPGGDDKATAADGKDLSHHSIRGERSSKDMAAQQAKKSVAANNQNTSNVPLRRARKASPQKPDQSRWMTVLRVFAKNFVLLVLLAGLVQLIRRLAVKPEDSISGTQMGFSDFEGRIAEVEGFLKTTAKMIQVQVEVVDRKIDNEVGGLRRETKDELKRLATKSEVLERSVGELKAVEWLSKEEFNKIYEDLKKARSIEHDDEGGSLDEIRAYAREMIEREIDKHAADGLGRLDYALATGGGMVVKHSEPYLVGKARNWFQMGGGKAHSNAEKMLRPSFGEPGQCFALSGSSGFVQIRLRTAIVPEAVTLEHVAKWVYIVLSSGNKVGE</sequence>
<keyword evidence="4" id="KW-0472">Membrane</keyword>
<dbReference type="AlphaFoldDB" id="A0A6A1WP45"/>
<name>A0A6A1WP45_9ROSI</name>
<feature type="region of interest" description="Disordered" evidence="5">
    <location>
        <begin position="43"/>
        <end position="110"/>
    </location>
</feature>
<keyword evidence="2" id="KW-0812">Transmembrane</keyword>
<evidence type="ECO:0000256" key="2">
    <source>
        <dbReference type="ARBA" id="ARBA00022692"/>
    </source>
</evidence>
<dbReference type="GO" id="GO:0043495">
    <property type="term" value="F:protein-membrane adaptor activity"/>
    <property type="evidence" value="ECO:0007669"/>
    <property type="project" value="TreeGrafter"/>
</dbReference>
<evidence type="ECO:0000256" key="4">
    <source>
        <dbReference type="ARBA" id="ARBA00023136"/>
    </source>
</evidence>
<reference evidence="7 8" key="1">
    <citation type="journal article" date="2019" name="Plant Biotechnol. J.">
        <title>The red bayberry genome and genetic basis of sex determination.</title>
        <authorList>
            <person name="Jia H.M."/>
            <person name="Jia H.J."/>
            <person name="Cai Q.L."/>
            <person name="Wang Y."/>
            <person name="Zhao H.B."/>
            <person name="Yang W.F."/>
            <person name="Wang G.Y."/>
            <person name="Li Y.H."/>
            <person name="Zhan D.L."/>
            <person name="Shen Y.T."/>
            <person name="Niu Q.F."/>
            <person name="Chang L."/>
            <person name="Qiu J."/>
            <person name="Zhao L."/>
            <person name="Xie H.B."/>
            <person name="Fu W.Y."/>
            <person name="Jin J."/>
            <person name="Li X.W."/>
            <person name="Jiao Y."/>
            <person name="Zhou C.C."/>
            <person name="Tu T."/>
            <person name="Chai C.Y."/>
            <person name="Gao J.L."/>
            <person name="Fan L.J."/>
            <person name="van de Weg E."/>
            <person name="Wang J.Y."/>
            <person name="Gao Z.S."/>
        </authorList>
    </citation>
    <scope>NUCLEOTIDE SEQUENCE [LARGE SCALE GENOMIC DNA]</scope>
    <source>
        <tissue evidence="7">Leaves</tissue>
    </source>
</reference>
<comment type="subcellular location">
    <subcellularLocation>
        <location evidence="1">Membrane</location>
    </subcellularLocation>
</comment>
<accession>A0A6A1WP45</accession>
<dbReference type="InterPro" id="IPR045119">
    <property type="entry name" value="SUN1-5"/>
</dbReference>
<dbReference type="GO" id="GO:0016020">
    <property type="term" value="C:membrane"/>
    <property type="evidence" value="ECO:0007669"/>
    <property type="project" value="UniProtKB-SubCell"/>
</dbReference>